<sequence length="868" mass="93570">MKKITLHWLLLFSISVIGQTTYNITDPEDLENNVYVAGDEIILANGVYSTDERIDFVGMGTADNPIVFRAESPGGVIFTGGLRMNVGGEYLVIDGFYWNGGEGVNNHIQFRNGTDYARYCTIQNCTINGLEPEPDDPTTIDDDESTSKHRWVVLYGQYNNVINCSFLNKRSPGALVLVELSYNFDNGEATAGHQIINNYFYNYEKRDPATQNAGDSETIRVGASNYQAFNANVNVEGNYFNKSDGENEIITNKSANNIYKNNTFRACRGSLVLRHGANATVEGNYFLGENVEGTGGVRISDSGHTISNNYFQDLINENEQAQWNNGITFLGGSETSGGSSNGYQKTENVLITHNSFYNVHSPLYFNTSKGSTDPIGTFTNNLFYTTLTTIITGDFSDLGSGLTFGNNVYQGTTLGATLSATQFNSGTIGFAADGETFLPSDSGDAANNAIVTTPEIAFDITGLNRPSTGKDIGASEVSGATGTASFSPHADSDVGDSVGSCFIGAQGVLLTVTTCTIASVETLYVSDLSEFGIDGGSQNTTVTANIDWNVETSDSWITTDVSSGSGSATVAVTVTENTNVTERTGHVTFTKVGGTLSRVLSVTQAAPDITELYDLINTGLAGDPVTIHSFSKEEVNGTTKFNYAANTLDKDNGTVWAADDGSIVSGDYKGDGEYIIYDLGDEYNLDLVRFSTTNKSDPFGFQVWVSTTGTDSGDFTMALPTTGDLLLTATSTTDFNQYEVTANARYIKLIGYGRFNSAGDTRKSVWNAVGEIEFYGTQSSLSTKDIDHTEISIFPVPAKDVINIRTSGLNINKINVYSLDGRLVMNKDVTTPKSQIILNISSLLNGPYLINFSNDSGLRESKMIIISR</sequence>
<dbReference type="PROSITE" id="PS50022">
    <property type="entry name" value="FA58C_3"/>
    <property type="match status" value="1"/>
</dbReference>
<feature type="domain" description="F5/8 type C" evidence="3">
    <location>
        <begin position="613"/>
        <end position="768"/>
    </location>
</feature>
<dbReference type="InterPro" id="IPR039513">
    <property type="entry name" value="PL-6"/>
</dbReference>
<dbReference type="SMART" id="SM00710">
    <property type="entry name" value="PbH1"/>
    <property type="match status" value="4"/>
</dbReference>
<dbReference type="CDD" id="cd14251">
    <property type="entry name" value="PL-6"/>
    <property type="match status" value="1"/>
</dbReference>
<dbReference type="NCBIfam" id="TIGR04183">
    <property type="entry name" value="Por_Secre_tail"/>
    <property type="match status" value="1"/>
</dbReference>
<evidence type="ECO:0000313" key="5">
    <source>
        <dbReference type="Proteomes" id="UP000235826"/>
    </source>
</evidence>
<accession>A0A2K9PNQ2</accession>
<evidence type="ECO:0000313" key="4">
    <source>
        <dbReference type="EMBL" id="AUP78684.1"/>
    </source>
</evidence>
<dbReference type="Pfam" id="PF14592">
    <property type="entry name" value="Chondroitinas_B"/>
    <property type="match status" value="1"/>
</dbReference>
<reference evidence="4 5" key="1">
    <citation type="submission" date="2018-01" db="EMBL/GenBank/DDBJ databases">
        <title>Complete genome sequence of Flavivirga eckloniae ECD14 isolated from seaweed Ecklonia cava.</title>
        <authorList>
            <person name="Lee J.H."/>
            <person name="Baik K.S."/>
            <person name="Seong C.N."/>
        </authorList>
    </citation>
    <scope>NUCLEOTIDE SEQUENCE [LARGE SCALE GENOMIC DNA]</scope>
    <source>
        <strain evidence="4 5">ECD14</strain>
    </source>
</reference>
<dbReference type="OrthoDB" id="6475864at2"/>
<dbReference type="EMBL" id="CP025791">
    <property type="protein sequence ID" value="AUP78684.1"/>
    <property type="molecule type" value="Genomic_DNA"/>
</dbReference>
<keyword evidence="5" id="KW-1185">Reference proteome</keyword>
<protein>
    <submittedName>
        <fullName evidence="4">Alginate lyase</fullName>
    </submittedName>
</protein>
<keyword evidence="1 2" id="KW-0732">Signal</keyword>
<dbReference type="Gene3D" id="2.160.20.10">
    <property type="entry name" value="Single-stranded right-handed beta-helix, Pectin lyase-like"/>
    <property type="match status" value="1"/>
</dbReference>
<dbReference type="Pfam" id="PF13004">
    <property type="entry name" value="BACON"/>
    <property type="match status" value="1"/>
</dbReference>
<evidence type="ECO:0000256" key="2">
    <source>
        <dbReference type="SAM" id="SignalP"/>
    </source>
</evidence>
<dbReference type="SUPFAM" id="SSF51126">
    <property type="entry name" value="Pectin lyase-like"/>
    <property type="match status" value="1"/>
</dbReference>
<dbReference type="RefSeq" id="WP_102755339.1">
    <property type="nucleotide sequence ID" value="NZ_CP025791.1"/>
</dbReference>
<feature type="signal peptide" evidence="2">
    <location>
        <begin position="1"/>
        <end position="18"/>
    </location>
</feature>
<keyword evidence="4" id="KW-0456">Lyase</keyword>
<dbReference type="AlphaFoldDB" id="A0A2K9PNQ2"/>
<name>A0A2K9PNQ2_9FLAO</name>
<dbReference type="Gene3D" id="2.60.120.260">
    <property type="entry name" value="Galactose-binding domain-like"/>
    <property type="match status" value="1"/>
</dbReference>
<dbReference type="KEGG" id="fek:C1H87_08165"/>
<dbReference type="Gene3D" id="2.60.40.10">
    <property type="entry name" value="Immunoglobulins"/>
    <property type="match status" value="1"/>
</dbReference>
<gene>
    <name evidence="4" type="ORF">C1H87_08165</name>
</gene>
<dbReference type="SUPFAM" id="SSF49785">
    <property type="entry name" value="Galactose-binding domain-like"/>
    <property type="match status" value="1"/>
</dbReference>
<organism evidence="4 5">
    <name type="scientific">Flavivirga eckloniae</name>
    <dbReference type="NCBI Taxonomy" id="1803846"/>
    <lineage>
        <taxon>Bacteria</taxon>
        <taxon>Pseudomonadati</taxon>
        <taxon>Bacteroidota</taxon>
        <taxon>Flavobacteriia</taxon>
        <taxon>Flavobacteriales</taxon>
        <taxon>Flavobacteriaceae</taxon>
        <taxon>Flavivirga</taxon>
    </lineage>
</organism>
<dbReference type="InterPro" id="IPR026444">
    <property type="entry name" value="Secre_tail"/>
</dbReference>
<evidence type="ECO:0000259" key="3">
    <source>
        <dbReference type="PROSITE" id="PS50022"/>
    </source>
</evidence>
<dbReference type="Proteomes" id="UP000235826">
    <property type="component" value="Chromosome"/>
</dbReference>
<dbReference type="GO" id="GO:0016829">
    <property type="term" value="F:lyase activity"/>
    <property type="evidence" value="ECO:0007669"/>
    <property type="project" value="UniProtKB-KW"/>
</dbReference>
<dbReference type="InterPro" id="IPR008979">
    <property type="entry name" value="Galactose-bd-like_sf"/>
</dbReference>
<dbReference type="InterPro" id="IPR000421">
    <property type="entry name" value="FA58C"/>
</dbReference>
<dbReference type="InterPro" id="IPR024361">
    <property type="entry name" value="BACON"/>
</dbReference>
<dbReference type="InterPro" id="IPR012334">
    <property type="entry name" value="Pectin_lyas_fold"/>
</dbReference>
<dbReference type="Pfam" id="PF18962">
    <property type="entry name" value="Por_Secre_tail"/>
    <property type="match status" value="1"/>
</dbReference>
<dbReference type="InterPro" id="IPR006626">
    <property type="entry name" value="PbH1"/>
</dbReference>
<dbReference type="InterPro" id="IPR013783">
    <property type="entry name" value="Ig-like_fold"/>
</dbReference>
<feature type="chain" id="PRO_5014713893" evidence="2">
    <location>
        <begin position="19"/>
        <end position="868"/>
    </location>
</feature>
<dbReference type="InterPro" id="IPR011050">
    <property type="entry name" value="Pectin_lyase_fold/virulence"/>
</dbReference>
<dbReference type="CDD" id="cd14948">
    <property type="entry name" value="BACON"/>
    <property type="match status" value="1"/>
</dbReference>
<evidence type="ECO:0000256" key="1">
    <source>
        <dbReference type="ARBA" id="ARBA00022729"/>
    </source>
</evidence>
<proteinExistence type="predicted"/>